<comment type="caution">
    <text evidence="2">The sequence shown here is derived from an EMBL/GenBank/DDBJ whole genome shotgun (WGS) entry which is preliminary data.</text>
</comment>
<sequence length="191" mass="22242">MKFADITTPVRAKLIAKTYKDWIKPKDNVLDIGCGNGVVSLLLKKLLKINITGCDREKYLIRNITYKCMVNDSTLPFNNEVFNVSMFNDVLHHTSYKNQIGLILEALRVSKRVTIFELKPTIICKFLDFTLNKIHNPRMDIPFTYRSEIKWENLFKNNNISYKKKTVKSPIFYPFSHAAYLLTKTKTLLKS</sequence>
<name>A0A0F9YXE2_9BACT</name>
<reference evidence="2 3" key="1">
    <citation type="journal article" date="2015" name="Nature">
        <title>rRNA introns, odd ribosomes, and small enigmatic genomes across a large radiation of phyla.</title>
        <authorList>
            <person name="Brown C.T."/>
            <person name="Hug L.A."/>
            <person name="Thomas B.C."/>
            <person name="Sharon I."/>
            <person name="Castelle C.J."/>
            <person name="Singh A."/>
            <person name="Wilkins M.J."/>
            <person name="Williams K.H."/>
            <person name="Banfield J.F."/>
        </authorList>
    </citation>
    <scope>NUCLEOTIDE SEQUENCE [LARGE SCALE GENOMIC DNA]</scope>
</reference>
<dbReference type="Proteomes" id="UP000034803">
    <property type="component" value="Unassembled WGS sequence"/>
</dbReference>
<keyword evidence="2" id="KW-0687">Ribonucleoprotein</keyword>
<dbReference type="InterPro" id="IPR029063">
    <property type="entry name" value="SAM-dependent_MTases_sf"/>
</dbReference>
<keyword evidence="2" id="KW-0689">Ribosomal protein</keyword>
<evidence type="ECO:0000259" key="1">
    <source>
        <dbReference type="Pfam" id="PF08241"/>
    </source>
</evidence>
<proteinExistence type="predicted"/>
<gene>
    <name evidence="2" type="ORF">UR21_C0016G0034</name>
</gene>
<accession>A0A0F9YXE2</accession>
<dbReference type="GO" id="GO:0032259">
    <property type="term" value="P:methylation"/>
    <property type="evidence" value="ECO:0007669"/>
    <property type="project" value="UniProtKB-KW"/>
</dbReference>
<dbReference type="GO" id="GO:0005840">
    <property type="term" value="C:ribosome"/>
    <property type="evidence" value="ECO:0007669"/>
    <property type="project" value="UniProtKB-KW"/>
</dbReference>
<dbReference type="Pfam" id="PF08241">
    <property type="entry name" value="Methyltransf_11"/>
    <property type="match status" value="1"/>
</dbReference>
<dbReference type="InterPro" id="IPR013216">
    <property type="entry name" value="Methyltransf_11"/>
</dbReference>
<dbReference type="GO" id="GO:0008757">
    <property type="term" value="F:S-adenosylmethionine-dependent methyltransferase activity"/>
    <property type="evidence" value="ECO:0007669"/>
    <property type="project" value="InterPro"/>
</dbReference>
<feature type="domain" description="Methyltransferase type 11" evidence="1">
    <location>
        <begin position="30"/>
        <end position="111"/>
    </location>
</feature>
<dbReference type="AlphaFoldDB" id="A0A0F9YXE2"/>
<dbReference type="SUPFAM" id="SSF53335">
    <property type="entry name" value="S-adenosyl-L-methionine-dependent methyltransferases"/>
    <property type="match status" value="1"/>
</dbReference>
<keyword evidence="2" id="KW-0489">Methyltransferase</keyword>
<evidence type="ECO:0000313" key="2">
    <source>
        <dbReference type="EMBL" id="KKP31116.1"/>
    </source>
</evidence>
<protein>
    <submittedName>
        <fullName evidence="2">Ribosomal protein L11 methyltransferase</fullName>
    </submittedName>
</protein>
<keyword evidence="2" id="KW-0808">Transferase</keyword>
<organism evidence="2 3">
    <name type="scientific">Candidatus Woesebacteria bacterium GW2011_GWC2_31_9</name>
    <dbReference type="NCBI Taxonomy" id="1618586"/>
    <lineage>
        <taxon>Bacteria</taxon>
        <taxon>Candidatus Woeseibacteriota</taxon>
    </lineage>
</organism>
<dbReference type="EMBL" id="LBOI01000016">
    <property type="protein sequence ID" value="KKP31116.1"/>
    <property type="molecule type" value="Genomic_DNA"/>
</dbReference>
<dbReference type="Gene3D" id="3.40.50.150">
    <property type="entry name" value="Vaccinia Virus protein VP39"/>
    <property type="match status" value="1"/>
</dbReference>
<evidence type="ECO:0000313" key="3">
    <source>
        <dbReference type="Proteomes" id="UP000034803"/>
    </source>
</evidence>